<dbReference type="AlphaFoldDB" id="A0A8H7VR52"/>
<comment type="caution">
    <text evidence="1">The sequence shown here is derived from an EMBL/GenBank/DDBJ whole genome shotgun (WGS) entry which is preliminary data.</text>
</comment>
<reference evidence="1 2" key="1">
    <citation type="submission" date="2020-12" db="EMBL/GenBank/DDBJ databases">
        <title>Metabolic potential, ecology and presence of endohyphal bacteria is reflected in genomic diversity of Mucoromycotina.</title>
        <authorList>
            <person name="Muszewska A."/>
            <person name="Okrasinska A."/>
            <person name="Steczkiewicz K."/>
            <person name="Drgas O."/>
            <person name="Orlowska M."/>
            <person name="Perlinska-Lenart U."/>
            <person name="Aleksandrzak-Piekarczyk T."/>
            <person name="Szatraj K."/>
            <person name="Zielenkiewicz U."/>
            <person name="Pilsyk S."/>
            <person name="Malc E."/>
            <person name="Mieczkowski P."/>
            <person name="Kruszewska J.S."/>
            <person name="Biernat P."/>
            <person name="Pawlowska J."/>
        </authorList>
    </citation>
    <scope>NUCLEOTIDE SEQUENCE [LARGE SCALE GENOMIC DNA]</scope>
    <source>
        <strain evidence="1 2">CBS 142.35</strain>
    </source>
</reference>
<evidence type="ECO:0000313" key="1">
    <source>
        <dbReference type="EMBL" id="KAG2228307.1"/>
    </source>
</evidence>
<organism evidence="1 2">
    <name type="scientific">Circinella minor</name>
    <dbReference type="NCBI Taxonomy" id="1195481"/>
    <lineage>
        <taxon>Eukaryota</taxon>
        <taxon>Fungi</taxon>
        <taxon>Fungi incertae sedis</taxon>
        <taxon>Mucoromycota</taxon>
        <taxon>Mucoromycotina</taxon>
        <taxon>Mucoromycetes</taxon>
        <taxon>Mucorales</taxon>
        <taxon>Lichtheimiaceae</taxon>
        <taxon>Circinella</taxon>
    </lineage>
</organism>
<dbReference type="EMBL" id="JAEPRB010000001">
    <property type="protein sequence ID" value="KAG2228307.1"/>
    <property type="molecule type" value="Genomic_DNA"/>
</dbReference>
<gene>
    <name evidence="1" type="ORF">INT45_011099</name>
</gene>
<dbReference type="OrthoDB" id="2245662at2759"/>
<dbReference type="Proteomes" id="UP000646827">
    <property type="component" value="Unassembled WGS sequence"/>
</dbReference>
<keyword evidence="2" id="KW-1185">Reference proteome</keyword>
<protein>
    <submittedName>
        <fullName evidence="1">Uncharacterized protein</fullName>
    </submittedName>
</protein>
<proteinExistence type="predicted"/>
<sequence length="174" mass="19529">MDTVIYLLSSPTVIKLVTKTVLDGRNDIYTCIAVDKGNGKIPFFSLFATNADHNVRLNTAPLQVAEKYDCEVYFILLCTGQISPSIKMKLLAIVDNLYWWQPHSAFWAKKCIFVPKVALNSDSDVDQSLDPLAALTLYISSTDEERLKLKDVANSTIQLLQTVSEKSRSTIFDF</sequence>
<evidence type="ECO:0000313" key="2">
    <source>
        <dbReference type="Proteomes" id="UP000646827"/>
    </source>
</evidence>
<name>A0A8H7VR52_9FUNG</name>
<accession>A0A8H7VR52</accession>